<organism evidence="1 2">
    <name type="scientific">Methanobrevibacter millerae</name>
    <dbReference type="NCBI Taxonomy" id="230361"/>
    <lineage>
        <taxon>Archaea</taxon>
        <taxon>Methanobacteriati</taxon>
        <taxon>Methanobacteriota</taxon>
        <taxon>Methanomada group</taxon>
        <taxon>Methanobacteria</taxon>
        <taxon>Methanobacteriales</taxon>
        <taxon>Methanobacteriaceae</taxon>
        <taxon>Methanobrevibacter</taxon>
    </lineage>
</organism>
<dbReference type="Gene3D" id="2.60.40.10">
    <property type="entry name" value="Immunoglobulins"/>
    <property type="match status" value="1"/>
</dbReference>
<dbReference type="InterPro" id="IPR013783">
    <property type="entry name" value="Ig-like_fold"/>
</dbReference>
<protein>
    <recommendedName>
        <fullName evidence="3">Adhesin-like protein</fullName>
    </recommendedName>
</protein>
<sequence>MQPGEYIITAEYNDCRVSNNIKVLPVLTAENLTKKYGAKDQFVATLLDGQGKAYANQTVTFNVNGMFYNKVTDSSGQAKLNINLMPGEYIITSSYNETNVANKITVES</sequence>
<evidence type="ECO:0008006" key="3">
    <source>
        <dbReference type="Google" id="ProtNLM"/>
    </source>
</evidence>
<keyword evidence="2" id="KW-1185">Reference proteome</keyword>
<proteinExistence type="predicted"/>
<evidence type="ECO:0000313" key="2">
    <source>
        <dbReference type="Proteomes" id="UP000323439"/>
    </source>
</evidence>
<dbReference type="AlphaFoldDB" id="A0A1G5VXX9"/>
<dbReference type="Proteomes" id="UP000323439">
    <property type="component" value="Unassembled WGS sequence"/>
</dbReference>
<dbReference type="SUPFAM" id="SSF49373">
    <property type="entry name" value="Invasin/intimin cell-adhesion fragments"/>
    <property type="match status" value="1"/>
</dbReference>
<reference evidence="1 2" key="1">
    <citation type="submission" date="2016-10" db="EMBL/GenBank/DDBJ databases">
        <authorList>
            <person name="Varghese N."/>
            <person name="Submissions S."/>
        </authorList>
    </citation>
    <scope>NUCLEOTIDE SEQUENCE [LARGE SCALE GENOMIC DNA]</scope>
    <source>
        <strain evidence="1 2">DSM 16643</strain>
    </source>
</reference>
<evidence type="ECO:0000313" key="1">
    <source>
        <dbReference type="EMBL" id="SDA50761.1"/>
    </source>
</evidence>
<dbReference type="OrthoDB" id="81290at2157"/>
<gene>
    <name evidence="1" type="ORF">SAMN02910315_01004</name>
</gene>
<name>A0A1G5VXX9_9EURY</name>
<dbReference type="RefSeq" id="WP_149731576.1">
    <property type="nucleotide sequence ID" value="NZ_FMXB01000006.1"/>
</dbReference>
<accession>A0A1G5VXX9</accession>
<dbReference type="EMBL" id="FMXB01000006">
    <property type="protein sequence ID" value="SDA50761.1"/>
    <property type="molecule type" value="Genomic_DNA"/>
</dbReference>
<dbReference type="InterPro" id="IPR008964">
    <property type="entry name" value="Invasin/intimin_cell_adhesion"/>
</dbReference>